<dbReference type="InterPro" id="IPR010998">
    <property type="entry name" value="Integrase_recombinase_N"/>
</dbReference>
<dbReference type="EMBL" id="CP071382">
    <property type="protein sequence ID" value="QSV45426.1"/>
    <property type="molecule type" value="Genomic_DNA"/>
</dbReference>
<dbReference type="Gene3D" id="1.10.443.10">
    <property type="entry name" value="Intergrase catalytic core"/>
    <property type="match status" value="1"/>
</dbReference>
<dbReference type="Pfam" id="PF00589">
    <property type="entry name" value="Phage_integrase"/>
    <property type="match status" value="1"/>
</dbReference>
<evidence type="ECO:0000256" key="3">
    <source>
        <dbReference type="ARBA" id="ARBA00023172"/>
    </source>
</evidence>
<dbReference type="PANTHER" id="PTHR30349:SF64">
    <property type="entry name" value="PROPHAGE INTEGRASE INTD-RELATED"/>
    <property type="match status" value="1"/>
</dbReference>
<keyword evidence="2" id="KW-0238">DNA-binding</keyword>
<evidence type="ECO:0000313" key="6">
    <source>
        <dbReference type="Proteomes" id="UP000663651"/>
    </source>
</evidence>
<organism evidence="5 6">
    <name type="scientific">Geobacter benzoatilyticus</name>
    <dbReference type="NCBI Taxonomy" id="2815309"/>
    <lineage>
        <taxon>Bacteria</taxon>
        <taxon>Pseudomonadati</taxon>
        <taxon>Thermodesulfobacteriota</taxon>
        <taxon>Desulfuromonadia</taxon>
        <taxon>Geobacterales</taxon>
        <taxon>Geobacteraceae</taxon>
        <taxon>Geobacter</taxon>
    </lineage>
</organism>
<dbReference type="Gene3D" id="1.10.150.130">
    <property type="match status" value="1"/>
</dbReference>
<gene>
    <name evidence="5" type="ORF">JZM60_15100</name>
</gene>
<dbReference type="Pfam" id="PF12167">
    <property type="entry name" value="Arm-DNA-bind_2"/>
    <property type="match status" value="1"/>
</dbReference>
<dbReference type="InterPro" id="IPR002104">
    <property type="entry name" value="Integrase_catalytic"/>
</dbReference>
<keyword evidence="3" id="KW-0233">DNA recombination</keyword>
<dbReference type="InterPro" id="IPR050090">
    <property type="entry name" value="Tyrosine_recombinase_XerCD"/>
</dbReference>
<protein>
    <submittedName>
        <fullName evidence="5">DUF3596 domain-containing protein</fullName>
    </submittedName>
</protein>
<evidence type="ECO:0000256" key="2">
    <source>
        <dbReference type="ARBA" id="ARBA00023125"/>
    </source>
</evidence>
<dbReference type="PROSITE" id="PS51898">
    <property type="entry name" value="TYR_RECOMBINASE"/>
    <property type="match status" value="1"/>
</dbReference>
<evidence type="ECO:0000259" key="4">
    <source>
        <dbReference type="PROSITE" id="PS51898"/>
    </source>
</evidence>
<dbReference type="SUPFAM" id="SSF56349">
    <property type="entry name" value="DNA breaking-rejoining enzymes"/>
    <property type="match status" value="1"/>
</dbReference>
<name>A0ABX7Q2V3_9BACT</name>
<dbReference type="InterPro" id="IPR013762">
    <property type="entry name" value="Integrase-like_cat_sf"/>
</dbReference>
<dbReference type="RefSeq" id="WP_207163223.1">
    <property type="nucleotide sequence ID" value="NZ_CP071382.1"/>
</dbReference>
<keyword evidence="6" id="KW-1185">Reference proteome</keyword>
<dbReference type="PANTHER" id="PTHR30349">
    <property type="entry name" value="PHAGE INTEGRASE-RELATED"/>
    <property type="match status" value="1"/>
</dbReference>
<feature type="domain" description="Tyr recombinase" evidence="4">
    <location>
        <begin position="234"/>
        <end position="416"/>
    </location>
</feature>
<dbReference type="InterPro" id="IPR022000">
    <property type="entry name" value="Min27-like_integrase_DNA_bind"/>
</dbReference>
<comment type="similarity">
    <text evidence="1">Belongs to the 'phage' integrase family.</text>
</comment>
<evidence type="ECO:0000256" key="1">
    <source>
        <dbReference type="ARBA" id="ARBA00008857"/>
    </source>
</evidence>
<accession>A0ABX7Q2V3</accession>
<reference evidence="5 6" key="1">
    <citation type="submission" date="2021-03" db="EMBL/GenBank/DDBJ databases">
        <title>Geobacter metallireducens gen. nov. sp. nov., a microorganism capable of coupling the complete oxidation of organic compounds to the reduction of iron and other metals.</title>
        <authorList>
            <person name="Li Y."/>
        </authorList>
    </citation>
    <scope>NUCLEOTIDE SEQUENCE [LARGE SCALE GENOMIC DNA]</scope>
    <source>
        <strain evidence="5 6">Jerry-YX</strain>
    </source>
</reference>
<dbReference type="InterPro" id="IPR011010">
    <property type="entry name" value="DNA_brk_join_enz"/>
</dbReference>
<sequence>MARKKKEEVSLRNWGEGNVTTKRGSSRLYYDFRYLGERVEISTGLSDTPDNRRKAMAWLIRQRERIEEGTFRFAEAFPGASEEKKAHFSRLEGSINLSKPNHILFGDYVSRWYREVWEHHPSASKKVDEKSAIDYWITPFFGNKTFFEISSVVMGDFIRSLKHREGNKAGQPLSRKRVANILLPLRSIWRDACDEYRWDLPDPFKNVPKQLPRDETVDECMEVVTEGEMQRIEDTRDALRFDEFMAYLGHMDPWYRPVAELWILTGMIPSEMSGLTRLHIKDGYLFVRRSVSRGVEKAGGKTTYRRREIRITATIQRVVDELLARTDGKRLVTLKSGKPLTPTEFYDAWVKAEKKAGLRHRRPYCLRHSFAAWSLAIGIDMNRLAWMMGHGSKKMVYEVYGRYVEKLGDDKEKILAYFGQDFVAEETKKAA</sequence>
<evidence type="ECO:0000313" key="5">
    <source>
        <dbReference type="EMBL" id="QSV45426.1"/>
    </source>
</evidence>
<dbReference type="Proteomes" id="UP000663651">
    <property type="component" value="Chromosome"/>
</dbReference>
<proteinExistence type="inferred from homology"/>